<gene>
    <name evidence="11" type="primary">cax</name>
    <name evidence="11" type="ORF">DXZ20_27400</name>
</gene>
<keyword evidence="12" id="KW-1185">Reference proteome</keyword>
<feature type="transmembrane region" description="Helical" evidence="9">
    <location>
        <begin position="125"/>
        <end position="147"/>
    </location>
</feature>
<dbReference type="GO" id="GO:0006874">
    <property type="term" value="P:intracellular calcium ion homeostasis"/>
    <property type="evidence" value="ECO:0007669"/>
    <property type="project" value="TreeGrafter"/>
</dbReference>
<keyword evidence="9" id="KW-0050">Antiport</keyword>
<proteinExistence type="inferred from homology"/>
<keyword evidence="2 9" id="KW-0813">Transport</keyword>
<reference evidence="11 12" key="1">
    <citation type="journal article" date="2020" name="Microb. Ecol.">
        <title>Ecogenomics of the Marine Benthic Filamentous Cyanobacterium Adonisia.</title>
        <authorList>
            <person name="Walter J.M."/>
            <person name="Coutinho F.H."/>
            <person name="Leomil L."/>
            <person name="Hargreaves P.I."/>
            <person name="Campeao M.E."/>
            <person name="Vieira V.V."/>
            <person name="Silva B.S."/>
            <person name="Fistarol G.O."/>
            <person name="Salomon P.S."/>
            <person name="Sawabe T."/>
            <person name="Mino S."/>
            <person name="Hosokawa M."/>
            <person name="Miyashita H."/>
            <person name="Maruyama F."/>
            <person name="van Verk M.C."/>
            <person name="Dutilh B.E."/>
            <person name="Thompson C.C."/>
            <person name="Thompson F.L."/>
        </authorList>
    </citation>
    <scope>NUCLEOTIDE SEQUENCE [LARGE SCALE GENOMIC DNA]</scope>
    <source>
        <strain evidence="11 12">CCMR0081</strain>
    </source>
</reference>
<sequence length="364" mass="38306">MSIKNLIFFGLLIFVPISASAHFLGWGELAVFVTAAIAIIPLAGWMGQATEEIAVVVGPSLGGLLNATFGNATELIIALIALNAGLINVVKSSITGSIIGNLLLVMGLSMLLGGIKFKEQDFQPVIARMNASSMNLAVIAILLPTAVDFTSPSITEPTLQRLSVAVAIVLILVYGLTLLFSMKTHAYLYDVGTAEEEGAEEEHHEAPNLPLWIGVLLAATLVVAIESEWLVGSLEVATKQLGLSELFTGVILLPIIGNAAEHATAVTVALKNKMDLSLSVAVGSSMQIALFVAPVLVIAGWLMGQPMDLDFNNFQLIAVAVSILIANSISSDGSSNWLEGTLLLATYTIIGLAFFFHPMIEGIG</sequence>
<dbReference type="InterPro" id="IPR044880">
    <property type="entry name" value="NCX_ion-bd_dom_sf"/>
</dbReference>
<organism evidence="11 12">
    <name type="scientific">Adonisia turfae CCMR0081</name>
    <dbReference type="NCBI Taxonomy" id="2292702"/>
    <lineage>
        <taxon>Bacteria</taxon>
        <taxon>Bacillati</taxon>
        <taxon>Cyanobacteriota</taxon>
        <taxon>Adonisia</taxon>
        <taxon>Adonisia turfae</taxon>
    </lineage>
</organism>
<dbReference type="EMBL" id="QXHD01000004">
    <property type="protein sequence ID" value="NEZ59304.1"/>
    <property type="molecule type" value="Genomic_DNA"/>
</dbReference>
<dbReference type="PANTHER" id="PTHR31503:SF22">
    <property type="entry name" value="VACUOLAR CALCIUM ION TRANSPORTER"/>
    <property type="match status" value="1"/>
</dbReference>
<comment type="caution">
    <text evidence="9">Lacks conserved residue(s) required for the propagation of feature annotation.</text>
</comment>
<feature type="transmembrane region" description="Helical" evidence="9">
    <location>
        <begin position="29"/>
        <end position="46"/>
    </location>
</feature>
<feature type="transmembrane region" description="Helical" evidence="9">
    <location>
        <begin position="277"/>
        <end position="302"/>
    </location>
</feature>
<dbReference type="Proteomes" id="UP000481033">
    <property type="component" value="Unassembled WGS sequence"/>
</dbReference>
<evidence type="ECO:0000313" key="11">
    <source>
        <dbReference type="EMBL" id="NEZ59304.1"/>
    </source>
</evidence>
<keyword evidence="8 9" id="KW-0472">Membrane</keyword>
<evidence type="ECO:0000259" key="10">
    <source>
        <dbReference type="Pfam" id="PF01699"/>
    </source>
</evidence>
<keyword evidence="6 9" id="KW-1133">Transmembrane helix</keyword>
<keyword evidence="4 9" id="KW-0812">Transmembrane</keyword>
<dbReference type="Gene3D" id="1.20.1420.30">
    <property type="entry name" value="NCX, central ion-binding region"/>
    <property type="match status" value="1"/>
</dbReference>
<feature type="transmembrane region" description="Helical" evidence="9">
    <location>
        <begin position="94"/>
        <end position="113"/>
    </location>
</feature>
<feature type="transmembrane region" description="Helical" evidence="9">
    <location>
        <begin position="209"/>
        <end position="226"/>
    </location>
</feature>
<evidence type="ECO:0000256" key="1">
    <source>
        <dbReference type="ARBA" id="ARBA00004127"/>
    </source>
</evidence>
<protein>
    <recommendedName>
        <fullName evidence="9">Ca(2+)/H(+) antiporter</fullName>
    </recommendedName>
</protein>
<dbReference type="Pfam" id="PF01699">
    <property type="entry name" value="Na_Ca_ex"/>
    <property type="match status" value="2"/>
</dbReference>
<evidence type="ECO:0000256" key="2">
    <source>
        <dbReference type="ARBA" id="ARBA00022448"/>
    </source>
</evidence>
<dbReference type="RefSeq" id="WP_163702236.1">
    <property type="nucleotide sequence ID" value="NZ_QXHD01000004.1"/>
</dbReference>
<comment type="similarity">
    <text evidence="9">Belongs to the Ca(2+):cation antiporter (CaCA) (TC 2.A.19) family.</text>
</comment>
<feature type="transmembrane region" description="Helical" evidence="9">
    <location>
        <begin position="159"/>
        <end position="180"/>
    </location>
</feature>
<feature type="transmembrane region" description="Helical" evidence="9">
    <location>
        <begin position="53"/>
        <end position="82"/>
    </location>
</feature>
<comment type="function">
    <text evidence="9">Ca(+)/H(+) antiporter that extrudes calcium in exchange for external protons.</text>
</comment>
<dbReference type="NCBIfam" id="TIGR00378">
    <property type="entry name" value="cax"/>
    <property type="match status" value="1"/>
</dbReference>
<keyword evidence="5 9" id="KW-0106">Calcium</keyword>
<feature type="domain" description="Sodium/calcium exchanger membrane region" evidence="10">
    <location>
        <begin position="29"/>
        <end position="182"/>
    </location>
</feature>
<dbReference type="InterPro" id="IPR004713">
    <property type="entry name" value="CaH_exchang"/>
</dbReference>
<dbReference type="GO" id="GO:0015369">
    <property type="term" value="F:calcium:proton antiporter activity"/>
    <property type="evidence" value="ECO:0007669"/>
    <property type="project" value="UniProtKB-UniRule"/>
</dbReference>
<evidence type="ECO:0000256" key="9">
    <source>
        <dbReference type="RuleBase" id="RU365028"/>
    </source>
</evidence>
<evidence type="ECO:0000256" key="6">
    <source>
        <dbReference type="ARBA" id="ARBA00022989"/>
    </source>
</evidence>
<dbReference type="PANTHER" id="PTHR31503">
    <property type="entry name" value="VACUOLAR CALCIUM ION TRANSPORTER"/>
    <property type="match status" value="1"/>
</dbReference>
<feature type="transmembrane region" description="Helical" evidence="9">
    <location>
        <begin position="342"/>
        <end position="360"/>
    </location>
</feature>
<dbReference type="InterPro" id="IPR004837">
    <property type="entry name" value="NaCa_Exmemb"/>
</dbReference>
<keyword evidence="7 9" id="KW-0406">Ion transport</keyword>
<accession>A0A6M0RSS0</accession>
<keyword evidence="3 9" id="KW-0109">Calcium transport</keyword>
<comment type="caution">
    <text evidence="11">The sequence shown here is derived from an EMBL/GenBank/DDBJ whole genome shotgun (WGS) entry which is preliminary data.</text>
</comment>
<evidence type="ECO:0000256" key="3">
    <source>
        <dbReference type="ARBA" id="ARBA00022568"/>
    </source>
</evidence>
<feature type="transmembrane region" description="Helical" evidence="9">
    <location>
        <begin position="314"/>
        <end position="330"/>
    </location>
</feature>
<dbReference type="GO" id="GO:0012505">
    <property type="term" value="C:endomembrane system"/>
    <property type="evidence" value="ECO:0007669"/>
    <property type="project" value="UniProtKB-SubCell"/>
</dbReference>
<evidence type="ECO:0000256" key="8">
    <source>
        <dbReference type="ARBA" id="ARBA00023136"/>
    </source>
</evidence>
<dbReference type="AlphaFoldDB" id="A0A6M0RSS0"/>
<dbReference type="InterPro" id="IPR004798">
    <property type="entry name" value="CAX-like"/>
</dbReference>
<dbReference type="GO" id="GO:0016020">
    <property type="term" value="C:membrane"/>
    <property type="evidence" value="ECO:0007669"/>
    <property type="project" value="InterPro"/>
</dbReference>
<evidence type="ECO:0000313" key="12">
    <source>
        <dbReference type="Proteomes" id="UP000481033"/>
    </source>
</evidence>
<evidence type="ECO:0000256" key="5">
    <source>
        <dbReference type="ARBA" id="ARBA00022837"/>
    </source>
</evidence>
<feature type="transmembrane region" description="Helical" evidence="9">
    <location>
        <begin position="246"/>
        <end position="270"/>
    </location>
</feature>
<evidence type="ECO:0000256" key="4">
    <source>
        <dbReference type="ARBA" id="ARBA00022692"/>
    </source>
</evidence>
<dbReference type="NCBIfam" id="TIGR00846">
    <property type="entry name" value="caca2"/>
    <property type="match status" value="1"/>
</dbReference>
<comment type="subcellular location">
    <subcellularLocation>
        <location evidence="1">Endomembrane system</location>
        <topology evidence="1">Multi-pass membrane protein</topology>
    </subcellularLocation>
</comment>
<name>A0A6M0RSS0_9CYAN</name>
<feature type="domain" description="Sodium/calcium exchanger membrane region" evidence="10">
    <location>
        <begin position="213"/>
        <end position="353"/>
    </location>
</feature>
<evidence type="ECO:0000256" key="7">
    <source>
        <dbReference type="ARBA" id="ARBA00023065"/>
    </source>
</evidence>